<proteinExistence type="predicted"/>
<feature type="compositionally biased region" description="Basic and acidic residues" evidence="1">
    <location>
        <begin position="56"/>
        <end position="65"/>
    </location>
</feature>
<accession>A0A811RTW0</accession>
<comment type="caution">
    <text evidence="2">The sequence shown here is derived from an EMBL/GenBank/DDBJ whole genome shotgun (WGS) entry which is preliminary data.</text>
</comment>
<feature type="region of interest" description="Disordered" evidence="1">
    <location>
        <begin position="42"/>
        <end position="65"/>
    </location>
</feature>
<feature type="compositionally biased region" description="Gly residues" evidence="1">
    <location>
        <begin position="14"/>
        <end position="24"/>
    </location>
</feature>
<name>A0A811RTW0_9POAL</name>
<gene>
    <name evidence="2" type="ORF">NCGR_LOCUS56253</name>
</gene>
<dbReference type="OrthoDB" id="695099at2759"/>
<dbReference type="AlphaFoldDB" id="A0A811RTW0"/>
<keyword evidence="3" id="KW-1185">Reference proteome</keyword>
<protein>
    <submittedName>
        <fullName evidence="2">Uncharacterized protein</fullName>
    </submittedName>
</protein>
<dbReference type="EMBL" id="CAJGYO010000016">
    <property type="protein sequence ID" value="CAD6272984.1"/>
    <property type="molecule type" value="Genomic_DNA"/>
</dbReference>
<evidence type="ECO:0000256" key="1">
    <source>
        <dbReference type="SAM" id="MobiDB-lite"/>
    </source>
</evidence>
<evidence type="ECO:0000313" key="2">
    <source>
        <dbReference type="EMBL" id="CAD6272984.1"/>
    </source>
</evidence>
<dbReference type="Proteomes" id="UP000604825">
    <property type="component" value="Unassembled WGS sequence"/>
</dbReference>
<reference evidence="2" key="1">
    <citation type="submission" date="2020-10" db="EMBL/GenBank/DDBJ databases">
        <authorList>
            <person name="Han B."/>
            <person name="Lu T."/>
            <person name="Zhao Q."/>
            <person name="Huang X."/>
            <person name="Zhao Y."/>
        </authorList>
    </citation>
    <scope>NUCLEOTIDE SEQUENCE</scope>
</reference>
<evidence type="ECO:0000313" key="3">
    <source>
        <dbReference type="Proteomes" id="UP000604825"/>
    </source>
</evidence>
<feature type="region of interest" description="Disordered" evidence="1">
    <location>
        <begin position="1"/>
        <end position="24"/>
    </location>
</feature>
<organism evidence="2 3">
    <name type="scientific">Miscanthus lutarioriparius</name>
    <dbReference type="NCBI Taxonomy" id="422564"/>
    <lineage>
        <taxon>Eukaryota</taxon>
        <taxon>Viridiplantae</taxon>
        <taxon>Streptophyta</taxon>
        <taxon>Embryophyta</taxon>
        <taxon>Tracheophyta</taxon>
        <taxon>Spermatophyta</taxon>
        <taxon>Magnoliopsida</taxon>
        <taxon>Liliopsida</taxon>
        <taxon>Poales</taxon>
        <taxon>Poaceae</taxon>
        <taxon>PACMAD clade</taxon>
        <taxon>Panicoideae</taxon>
        <taxon>Andropogonodae</taxon>
        <taxon>Andropogoneae</taxon>
        <taxon>Saccharinae</taxon>
        <taxon>Miscanthus</taxon>
    </lineage>
</organism>
<sequence length="88" mass="9314">MNRWGKNPAPAGCTGAGAGAGAAGVGEVPVQKVNKIEFHNLISRPSINGGGGRPPRGAEDDINEKAERFIRERRLWFHRQKPGGPSSA</sequence>